<protein>
    <recommendedName>
        <fullName evidence="4">YtxH domain-containing protein</fullName>
    </recommendedName>
</protein>
<proteinExistence type="predicted"/>
<evidence type="ECO:0008006" key="4">
    <source>
        <dbReference type="Google" id="ProtNLM"/>
    </source>
</evidence>
<dbReference type="AlphaFoldDB" id="A0A9D1VI25"/>
<dbReference type="Proteomes" id="UP000824231">
    <property type="component" value="Unassembled WGS sequence"/>
</dbReference>
<dbReference type="EMBL" id="DXFH01000022">
    <property type="protein sequence ID" value="HIX35760.1"/>
    <property type="molecule type" value="Genomic_DNA"/>
</dbReference>
<dbReference type="InterPro" id="IPR037187">
    <property type="entry name" value="DnaK_N"/>
</dbReference>
<evidence type="ECO:0000313" key="2">
    <source>
        <dbReference type="EMBL" id="HIX35760.1"/>
    </source>
</evidence>
<accession>A0A9D1VI25</accession>
<organism evidence="2 3">
    <name type="scientific">Candidatus Limosilactobacillus merdigallinarum</name>
    <dbReference type="NCBI Taxonomy" id="2838652"/>
    <lineage>
        <taxon>Bacteria</taxon>
        <taxon>Bacillati</taxon>
        <taxon>Bacillota</taxon>
        <taxon>Bacilli</taxon>
        <taxon>Lactobacillales</taxon>
        <taxon>Lactobacillaceae</taxon>
        <taxon>Limosilactobacillus</taxon>
    </lineage>
</organism>
<dbReference type="SUPFAM" id="SSF109635">
    <property type="entry name" value="DnaK suppressor protein DksA, alpha-hairpin domain"/>
    <property type="match status" value="1"/>
</dbReference>
<reference evidence="2" key="2">
    <citation type="submission" date="2021-04" db="EMBL/GenBank/DDBJ databases">
        <authorList>
            <person name="Gilroy R."/>
        </authorList>
    </citation>
    <scope>NUCLEOTIDE SEQUENCE</scope>
    <source>
        <strain evidence="2">ChiSxjej3B15-572</strain>
    </source>
</reference>
<name>A0A9D1VI25_9LACO</name>
<sequence length="124" mass="14277">MAKKFLAGMLFGGLSAAATWRLMDDKQQEAFKNWLQEKRDLALDKSTEYALEFLDYADEWIADHPEMATKASEWTEKFKDAGDDVANHFMSDDFDEQTADLREELKSQQSNNDDDDIIIDKTAK</sequence>
<feature type="region of interest" description="Disordered" evidence="1">
    <location>
        <begin position="104"/>
        <end position="124"/>
    </location>
</feature>
<comment type="caution">
    <text evidence="2">The sequence shown here is derived from an EMBL/GenBank/DDBJ whole genome shotgun (WGS) entry which is preliminary data.</text>
</comment>
<reference evidence="2" key="1">
    <citation type="journal article" date="2021" name="PeerJ">
        <title>Extensive microbial diversity within the chicken gut microbiome revealed by metagenomics and culture.</title>
        <authorList>
            <person name="Gilroy R."/>
            <person name="Ravi A."/>
            <person name="Getino M."/>
            <person name="Pursley I."/>
            <person name="Horton D.L."/>
            <person name="Alikhan N.F."/>
            <person name="Baker D."/>
            <person name="Gharbi K."/>
            <person name="Hall N."/>
            <person name="Watson M."/>
            <person name="Adriaenssens E.M."/>
            <person name="Foster-Nyarko E."/>
            <person name="Jarju S."/>
            <person name="Secka A."/>
            <person name="Antonio M."/>
            <person name="Oren A."/>
            <person name="Chaudhuri R.R."/>
            <person name="La Ragione R."/>
            <person name="Hildebrand F."/>
            <person name="Pallen M.J."/>
        </authorList>
    </citation>
    <scope>NUCLEOTIDE SEQUENCE</scope>
    <source>
        <strain evidence="2">ChiSxjej3B15-572</strain>
    </source>
</reference>
<evidence type="ECO:0000256" key="1">
    <source>
        <dbReference type="SAM" id="MobiDB-lite"/>
    </source>
</evidence>
<gene>
    <name evidence="2" type="ORF">H9856_05140</name>
</gene>
<evidence type="ECO:0000313" key="3">
    <source>
        <dbReference type="Proteomes" id="UP000824231"/>
    </source>
</evidence>